<evidence type="ECO:0000313" key="3">
    <source>
        <dbReference type="EMBL" id="NML12979.1"/>
    </source>
</evidence>
<evidence type="ECO:0000313" key="4">
    <source>
        <dbReference type="Proteomes" id="UP000519023"/>
    </source>
</evidence>
<gene>
    <name evidence="3" type="ORF">HHL08_23080</name>
</gene>
<feature type="chain" id="PRO_5030644200" evidence="2">
    <location>
        <begin position="20"/>
        <end position="109"/>
    </location>
</feature>
<evidence type="ECO:0000256" key="2">
    <source>
        <dbReference type="SAM" id="SignalP"/>
    </source>
</evidence>
<dbReference type="RefSeq" id="WP_169575286.1">
    <property type="nucleotide sequence ID" value="NZ_JABBFV010000032.1"/>
</dbReference>
<keyword evidence="2" id="KW-0732">Signal</keyword>
<sequence>MFRGRFLFFCMLLASLATATAIHARELAGSFDIECSGYVHNESDGDRSPGDADQAVAHHHGNCHGAAAFLPARSVAPNIFAFLNAPENPQDRTALGRWISGPDLRPPIA</sequence>
<evidence type="ECO:0000256" key="1">
    <source>
        <dbReference type="SAM" id="MobiDB-lite"/>
    </source>
</evidence>
<feature type="region of interest" description="Disordered" evidence="1">
    <location>
        <begin position="89"/>
        <end position="109"/>
    </location>
</feature>
<name>A0A7X9WZZ3_9SPHN</name>
<feature type="signal peptide" evidence="2">
    <location>
        <begin position="1"/>
        <end position="19"/>
    </location>
</feature>
<dbReference type="EMBL" id="JABBFV010000032">
    <property type="protein sequence ID" value="NML12979.1"/>
    <property type="molecule type" value="Genomic_DNA"/>
</dbReference>
<dbReference type="AlphaFoldDB" id="A0A7X9WZZ3"/>
<organism evidence="3 4">
    <name type="scientific">Sphingobium psychrophilum</name>
    <dbReference type="NCBI Taxonomy" id="2728834"/>
    <lineage>
        <taxon>Bacteria</taxon>
        <taxon>Pseudomonadati</taxon>
        <taxon>Pseudomonadota</taxon>
        <taxon>Alphaproteobacteria</taxon>
        <taxon>Sphingomonadales</taxon>
        <taxon>Sphingomonadaceae</taxon>
        <taxon>Sphingobium</taxon>
    </lineage>
</organism>
<dbReference type="Proteomes" id="UP000519023">
    <property type="component" value="Unassembled WGS sequence"/>
</dbReference>
<protein>
    <submittedName>
        <fullName evidence="3">Uncharacterized protein</fullName>
    </submittedName>
</protein>
<keyword evidence="4" id="KW-1185">Reference proteome</keyword>
<comment type="caution">
    <text evidence="3">The sequence shown here is derived from an EMBL/GenBank/DDBJ whole genome shotgun (WGS) entry which is preliminary data.</text>
</comment>
<reference evidence="3 4" key="1">
    <citation type="submission" date="2020-04" db="EMBL/GenBank/DDBJ databases">
        <title>Sphingobium sp. AR-3-1 isolated from Arctic soil.</title>
        <authorList>
            <person name="Dahal R.H."/>
            <person name="Chaudhary D.K."/>
        </authorList>
    </citation>
    <scope>NUCLEOTIDE SEQUENCE [LARGE SCALE GENOMIC DNA]</scope>
    <source>
        <strain evidence="3 4">AR-3-1</strain>
    </source>
</reference>
<proteinExistence type="predicted"/>
<accession>A0A7X9WZZ3</accession>